<sequence>MTLPAIIRTNNVCKQFGGLQAVSGVSLEIPAGAITGLIGANGAGKTTLFNIIAGLHKPTSGHIFLMDTDITGLVPHELYAAGLLRTFQIAREFSKLTVLENLLVAADSQLGESIINTWLARGRVRMQEKKLRKQAAEVMDFLRLSHLAHTPAGQLSGGQKKLVELGRTMMTTPKIVLLDEVGAGVNKTLLGEIADAIARLNRERGYTFFMIEHDLDFLERLCSSVIVMADGAVLTQGTINEIKNNEAVIESYLGRQG</sequence>
<dbReference type="PROSITE" id="PS50893">
    <property type="entry name" value="ABC_TRANSPORTER_2"/>
    <property type="match status" value="1"/>
</dbReference>
<dbReference type="Pfam" id="PF00005">
    <property type="entry name" value="ABC_tran"/>
    <property type="match status" value="1"/>
</dbReference>
<dbReference type="Gene3D" id="3.40.50.300">
    <property type="entry name" value="P-loop containing nucleotide triphosphate hydrolases"/>
    <property type="match status" value="1"/>
</dbReference>
<dbReference type="InterPro" id="IPR003593">
    <property type="entry name" value="AAA+_ATPase"/>
</dbReference>
<dbReference type="GO" id="GO:0005524">
    <property type="term" value="F:ATP binding"/>
    <property type="evidence" value="ECO:0007669"/>
    <property type="project" value="UniProtKB-KW"/>
</dbReference>
<dbReference type="SMART" id="SM00382">
    <property type="entry name" value="AAA"/>
    <property type="match status" value="1"/>
</dbReference>
<keyword evidence="1" id="KW-0813">Transport</keyword>
<evidence type="ECO:0000256" key="2">
    <source>
        <dbReference type="ARBA" id="ARBA00022741"/>
    </source>
</evidence>
<keyword evidence="6" id="KW-1185">Reference proteome</keyword>
<keyword evidence="3 5" id="KW-0067">ATP-binding</keyword>
<dbReference type="InterPro" id="IPR051120">
    <property type="entry name" value="ABC_AA/LPS_Transport"/>
</dbReference>
<organism evidence="5 6">
    <name type="scientific">Candidatus Doriopsillibacter californiensis</name>
    <dbReference type="NCBI Taxonomy" id="2970740"/>
    <lineage>
        <taxon>Bacteria</taxon>
        <taxon>Pseudomonadati</taxon>
        <taxon>Pseudomonadota</taxon>
        <taxon>Gammaproteobacteria</taxon>
        <taxon>Candidatus Tethybacterales</taxon>
        <taxon>Candidatus Persebacteraceae</taxon>
        <taxon>Candidatus Doriopsillibacter</taxon>
    </lineage>
</organism>
<comment type="caution">
    <text evidence="5">The sequence shown here is derived from an EMBL/GenBank/DDBJ whole genome shotgun (WGS) entry which is preliminary data.</text>
</comment>
<dbReference type="Proteomes" id="UP001168167">
    <property type="component" value="Unassembled WGS sequence"/>
</dbReference>
<accession>A0ABT7QK63</accession>
<dbReference type="PANTHER" id="PTHR45772">
    <property type="entry name" value="CONSERVED COMPONENT OF ABC TRANSPORTER FOR NATURAL AMINO ACIDS-RELATED"/>
    <property type="match status" value="1"/>
</dbReference>
<dbReference type="PANTHER" id="PTHR45772:SF9">
    <property type="entry name" value="CONSERVED COMPONENT OF ABC TRANSPORTER FOR NATURAL AMINO ACIDS"/>
    <property type="match status" value="1"/>
</dbReference>
<dbReference type="InterPro" id="IPR003439">
    <property type="entry name" value="ABC_transporter-like_ATP-bd"/>
</dbReference>
<evidence type="ECO:0000313" key="5">
    <source>
        <dbReference type="EMBL" id="MDM5147079.1"/>
    </source>
</evidence>
<dbReference type="EMBL" id="JANQAO010000001">
    <property type="protein sequence ID" value="MDM5147079.1"/>
    <property type="molecule type" value="Genomic_DNA"/>
</dbReference>
<evidence type="ECO:0000256" key="3">
    <source>
        <dbReference type="ARBA" id="ARBA00022840"/>
    </source>
</evidence>
<name>A0ABT7QK63_9GAMM</name>
<gene>
    <name evidence="5" type="ORF">NQX30_01605</name>
</gene>
<dbReference type="PROSITE" id="PS00211">
    <property type="entry name" value="ABC_TRANSPORTER_1"/>
    <property type="match status" value="1"/>
</dbReference>
<reference evidence="5" key="2">
    <citation type="journal article" date="2023" name="Microbiome">
        <title>Synthase-selected sorting approach identifies a beta-lactone synthase in a nudibranch symbiotic bacterium.</title>
        <authorList>
            <person name="Dzunkova M."/>
            <person name="La Clair J.J."/>
            <person name="Tyml T."/>
            <person name="Doud D."/>
            <person name="Schulz F."/>
            <person name="Piquer-Esteban S."/>
            <person name="Porcel Sanchis D."/>
            <person name="Osborn A."/>
            <person name="Robinson D."/>
            <person name="Louie K.B."/>
            <person name="Bowen B.P."/>
            <person name="Bowers R.M."/>
            <person name="Lee J."/>
            <person name="Arnau V."/>
            <person name="Diaz-Villanueva W."/>
            <person name="Stepanauskas R."/>
            <person name="Gosliner T."/>
            <person name="Date S.V."/>
            <person name="Northen T.R."/>
            <person name="Cheng J.F."/>
            <person name="Burkart M.D."/>
            <person name="Woyke T."/>
        </authorList>
    </citation>
    <scope>NUCLEOTIDE SEQUENCE</scope>
    <source>
        <strain evidence="5">Df01</strain>
    </source>
</reference>
<evidence type="ECO:0000256" key="1">
    <source>
        <dbReference type="ARBA" id="ARBA00022448"/>
    </source>
</evidence>
<protein>
    <submittedName>
        <fullName evidence="5">ABC transporter ATP-binding protein</fullName>
    </submittedName>
</protein>
<dbReference type="CDD" id="cd03219">
    <property type="entry name" value="ABC_Mj1267_LivG_branched"/>
    <property type="match status" value="1"/>
</dbReference>
<feature type="domain" description="ABC transporter" evidence="4">
    <location>
        <begin position="7"/>
        <end position="255"/>
    </location>
</feature>
<evidence type="ECO:0000313" key="6">
    <source>
        <dbReference type="Proteomes" id="UP001168167"/>
    </source>
</evidence>
<dbReference type="InterPro" id="IPR027417">
    <property type="entry name" value="P-loop_NTPase"/>
</dbReference>
<dbReference type="SUPFAM" id="SSF52540">
    <property type="entry name" value="P-loop containing nucleoside triphosphate hydrolases"/>
    <property type="match status" value="1"/>
</dbReference>
<evidence type="ECO:0000259" key="4">
    <source>
        <dbReference type="PROSITE" id="PS50893"/>
    </source>
</evidence>
<dbReference type="InterPro" id="IPR017871">
    <property type="entry name" value="ABC_transporter-like_CS"/>
</dbReference>
<keyword evidence="2" id="KW-0547">Nucleotide-binding</keyword>
<reference evidence="5" key="1">
    <citation type="submission" date="2022-08" db="EMBL/GenBank/DDBJ databases">
        <authorList>
            <person name="Dzunkova M."/>
            <person name="La Clair J."/>
            <person name="Tyml T."/>
            <person name="Doud D."/>
            <person name="Schulz F."/>
            <person name="Piquer S."/>
            <person name="Porcel Sanchis D."/>
            <person name="Osborn A."/>
            <person name="Robinson D."/>
            <person name="Louie K.B."/>
            <person name="Bowen B.P."/>
            <person name="Bowers R."/>
            <person name="Lee J."/>
            <person name="Arnau Llombart V."/>
            <person name="Diaz Villanueva W."/>
            <person name="Gosliner T."/>
            <person name="Northen T."/>
            <person name="Cheng J.-F."/>
            <person name="Burkart M.D."/>
            <person name="Woyke T."/>
        </authorList>
    </citation>
    <scope>NUCLEOTIDE SEQUENCE</scope>
    <source>
        <strain evidence="5">Df01</strain>
    </source>
</reference>
<proteinExistence type="predicted"/>